<dbReference type="Pfam" id="PF13185">
    <property type="entry name" value="GAF_2"/>
    <property type="match status" value="1"/>
</dbReference>
<keyword evidence="6" id="KW-0902">Two-component regulatory system</keyword>
<keyword evidence="4" id="KW-0808">Transferase</keyword>
<dbReference type="InterPro" id="IPR000700">
    <property type="entry name" value="PAS-assoc_C"/>
</dbReference>
<dbReference type="InterPro" id="IPR003018">
    <property type="entry name" value="GAF"/>
</dbReference>
<dbReference type="EC" id="2.7.13.3" evidence="2"/>
<dbReference type="CDD" id="cd00130">
    <property type="entry name" value="PAS"/>
    <property type="match status" value="1"/>
</dbReference>
<evidence type="ECO:0000256" key="6">
    <source>
        <dbReference type="ARBA" id="ARBA00023012"/>
    </source>
</evidence>
<dbReference type="InterPro" id="IPR003661">
    <property type="entry name" value="HisK_dim/P_dom"/>
</dbReference>
<sequence length="647" mass="70717">MIHTDTDLAPAVASALQLADAGTASLLVCETSAPTVRAVNDTACQRLDRTDADLIGTSLDAVQSDVPYLEDWDAFTADLESTDWQTHTGVHHRGDGATYPVHVDAIELSPTDVQTLVLLRTRPRHTDPMPRSELERQFQTVFDHPASFAAVLNPDGTLRTANETALDFIDATLDTVAGKPFWETPWWTHAESLQSELRDRVRRAAAGEFQRFEAEHVAPEGDSAVVDASLSPVTSTHGAVTGIVALGRDITERKTRKRQVERHRSQVHRLHEVATDIGSLEARDAVYDRIVEAAEEILEFDIAIADQAVGDVLIPKAVSTDLDAQHYYEETPIDADDNIAARVYRTNDASIVDDLSQHSVTPVVSEFESALTVPIGDHGVFQSVSRSTGAFDETDLELTELLMSHAATQLDRLATKRELRDRTQTLEAQNERLERFKNAASHDLRNPLNVARGYLEEEMASTDSENLEEVRNALDRSLDLVDDLLTFARDGQTVTNAEVVSLPAIVEESWRTVETGDASLVVDTDRAVRAAPSRLRQVFENLIRNSVDHGTADARNAPRGDTEEAGSSLTISVGSLEDGFYVADDGQGIPAAASRKVFQPGYSTASDGTGFGLNIVREIVEAHDWQIEVTESATGGARFDVTDVPDP</sequence>
<organism evidence="9 10">
    <name type="scientific">Halorubellus litoreus</name>
    <dbReference type="NCBI Taxonomy" id="755308"/>
    <lineage>
        <taxon>Archaea</taxon>
        <taxon>Methanobacteriati</taxon>
        <taxon>Methanobacteriota</taxon>
        <taxon>Stenosarchaea group</taxon>
        <taxon>Halobacteria</taxon>
        <taxon>Halobacteriales</taxon>
        <taxon>Halorubellaceae</taxon>
        <taxon>Halorubellus</taxon>
    </lineage>
</organism>
<feature type="domain" description="PAC" evidence="8">
    <location>
        <begin position="210"/>
        <end position="262"/>
    </location>
</feature>
<evidence type="ECO:0000259" key="8">
    <source>
        <dbReference type="PROSITE" id="PS50113"/>
    </source>
</evidence>
<dbReference type="SMART" id="SM00388">
    <property type="entry name" value="HisKA"/>
    <property type="match status" value="1"/>
</dbReference>
<dbReference type="SUPFAM" id="SSF55785">
    <property type="entry name" value="PYP-like sensor domain (PAS domain)"/>
    <property type="match status" value="1"/>
</dbReference>
<evidence type="ECO:0000256" key="4">
    <source>
        <dbReference type="ARBA" id="ARBA00022679"/>
    </source>
</evidence>
<dbReference type="GO" id="GO:0004673">
    <property type="term" value="F:protein histidine kinase activity"/>
    <property type="evidence" value="ECO:0007669"/>
    <property type="project" value="UniProtKB-EC"/>
</dbReference>
<dbReference type="CDD" id="cd00075">
    <property type="entry name" value="HATPase"/>
    <property type="match status" value="1"/>
</dbReference>
<dbReference type="Proteomes" id="UP001596395">
    <property type="component" value="Unassembled WGS sequence"/>
</dbReference>
<dbReference type="InterPro" id="IPR013656">
    <property type="entry name" value="PAS_4"/>
</dbReference>
<comment type="catalytic activity">
    <reaction evidence="1">
        <text>ATP + protein L-histidine = ADP + protein N-phospho-L-histidine.</text>
        <dbReference type="EC" id="2.7.13.3"/>
    </reaction>
</comment>
<keyword evidence="5 9" id="KW-0418">Kinase</keyword>
<dbReference type="InterPro" id="IPR000014">
    <property type="entry name" value="PAS"/>
</dbReference>
<dbReference type="NCBIfam" id="TIGR00229">
    <property type="entry name" value="sensory_box"/>
    <property type="match status" value="1"/>
</dbReference>
<evidence type="ECO:0000256" key="2">
    <source>
        <dbReference type="ARBA" id="ARBA00012438"/>
    </source>
</evidence>
<dbReference type="PROSITE" id="PS50109">
    <property type="entry name" value="HIS_KIN"/>
    <property type="match status" value="1"/>
</dbReference>
<dbReference type="InterPro" id="IPR035965">
    <property type="entry name" value="PAS-like_dom_sf"/>
</dbReference>
<dbReference type="Pfam" id="PF13426">
    <property type="entry name" value="PAS_9"/>
    <property type="match status" value="1"/>
</dbReference>
<dbReference type="GO" id="GO:0000160">
    <property type="term" value="P:phosphorelay signal transduction system"/>
    <property type="evidence" value="ECO:0007669"/>
    <property type="project" value="UniProtKB-KW"/>
</dbReference>
<accession>A0ABD5VLM9</accession>
<dbReference type="EMBL" id="JBHSXN010000004">
    <property type="protein sequence ID" value="MFC6954957.1"/>
    <property type="molecule type" value="Genomic_DNA"/>
</dbReference>
<dbReference type="InterPro" id="IPR005467">
    <property type="entry name" value="His_kinase_dom"/>
</dbReference>
<keyword evidence="3" id="KW-0597">Phosphoprotein</keyword>
<dbReference type="Gene3D" id="3.30.450.20">
    <property type="entry name" value="PAS domain"/>
    <property type="match status" value="1"/>
</dbReference>
<keyword evidence="10" id="KW-1185">Reference proteome</keyword>
<dbReference type="Pfam" id="PF08448">
    <property type="entry name" value="PAS_4"/>
    <property type="match status" value="1"/>
</dbReference>
<dbReference type="InterPro" id="IPR050736">
    <property type="entry name" value="Sensor_HK_Regulatory"/>
</dbReference>
<protein>
    <recommendedName>
        <fullName evidence="2">histidine kinase</fullName>
        <ecNumber evidence="2">2.7.13.3</ecNumber>
    </recommendedName>
</protein>
<name>A0ABD5VLM9_9EURY</name>
<dbReference type="Gene3D" id="3.30.450.40">
    <property type="match status" value="1"/>
</dbReference>
<dbReference type="PANTHER" id="PTHR43711:SF1">
    <property type="entry name" value="HISTIDINE KINASE 1"/>
    <property type="match status" value="1"/>
</dbReference>
<comment type="caution">
    <text evidence="9">The sequence shown here is derived from an EMBL/GenBank/DDBJ whole genome shotgun (WGS) entry which is preliminary data.</text>
</comment>
<dbReference type="InterPro" id="IPR036890">
    <property type="entry name" value="HATPase_C_sf"/>
</dbReference>
<gene>
    <name evidence="9" type="ORF">ACFQGB_18995</name>
</gene>
<dbReference type="SMART" id="SM00387">
    <property type="entry name" value="HATPase_c"/>
    <property type="match status" value="1"/>
</dbReference>
<dbReference type="SMART" id="SM00091">
    <property type="entry name" value="PAS"/>
    <property type="match status" value="2"/>
</dbReference>
<dbReference type="CDD" id="cd00082">
    <property type="entry name" value="HisKA"/>
    <property type="match status" value="1"/>
</dbReference>
<reference evidence="9 10" key="1">
    <citation type="journal article" date="2019" name="Int. J. Syst. Evol. Microbiol.">
        <title>The Global Catalogue of Microorganisms (GCM) 10K type strain sequencing project: providing services to taxonomists for standard genome sequencing and annotation.</title>
        <authorList>
            <consortium name="The Broad Institute Genomics Platform"/>
            <consortium name="The Broad Institute Genome Sequencing Center for Infectious Disease"/>
            <person name="Wu L."/>
            <person name="Ma J."/>
        </authorList>
    </citation>
    <scope>NUCLEOTIDE SEQUENCE [LARGE SCALE GENOMIC DNA]</scope>
    <source>
        <strain evidence="9 10">GX26</strain>
    </source>
</reference>
<dbReference type="PRINTS" id="PR00344">
    <property type="entry name" value="BCTRLSENSOR"/>
</dbReference>
<dbReference type="RefSeq" id="WP_336351895.1">
    <property type="nucleotide sequence ID" value="NZ_JAZAQL010000004.1"/>
</dbReference>
<feature type="domain" description="Histidine kinase" evidence="7">
    <location>
        <begin position="439"/>
        <end position="642"/>
    </location>
</feature>
<evidence type="ECO:0000313" key="9">
    <source>
        <dbReference type="EMBL" id="MFC6954957.1"/>
    </source>
</evidence>
<dbReference type="SUPFAM" id="SSF55781">
    <property type="entry name" value="GAF domain-like"/>
    <property type="match status" value="1"/>
</dbReference>
<dbReference type="InterPro" id="IPR004358">
    <property type="entry name" value="Sig_transdc_His_kin-like_C"/>
</dbReference>
<evidence type="ECO:0000256" key="3">
    <source>
        <dbReference type="ARBA" id="ARBA00022553"/>
    </source>
</evidence>
<dbReference type="Pfam" id="PF00512">
    <property type="entry name" value="HisKA"/>
    <property type="match status" value="1"/>
</dbReference>
<dbReference type="SUPFAM" id="SSF47384">
    <property type="entry name" value="Homodimeric domain of signal transducing histidine kinase"/>
    <property type="match status" value="1"/>
</dbReference>
<evidence type="ECO:0000259" key="7">
    <source>
        <dbReference type="PROSITE" id="PS50109"/>
    </source>
</evidence>
<dbReference type="InterPro" id="IPR003594">
    <property type="entry name" value="HATPase_dom"/>
</dbReference>
<dbReference type="Gene3D" id="1.10.287.130">
    <property type="match status" value="1"/>
</dbReference>
<evidence type="ECO:0000256" key="5">
    <source>
        <dbReference type="ARBA" id="ARBA00022777"/>
    </source>
</evidence>
<dbReference type="Pfam" id="PF02518">
    <property type="entry name" value="HATPase_c"/>
    <property type="match status" value="1"/>
</dbReference>
<evidence type="ECO:0000256" key="1">
    <source>
        <dbReference type="ARBA" id="ARBA00000085"/>
    </source>
</evidence>
<dbReference type="SUPFAM" id="SSF55874">
    <property type="entry name" value="ATPase domain of HSP90 chaperone/DNA topoisomerase II/histidine kinase"/>
    <property type="match status" value="1"/>
</dbReference>
<dbReference type="InterPro" id="IPR029016">
    <property type="entry name" value="GAF-like_dom_sf"/>
</dbReference>
<dbReference type="AlphaFoldDB" id="A0ABD5VLM9"/>
<dbReference type="InterPro" id="IPR036097">
    <property type="entry name" value="HisK_dim/P_sf"/>
</dbReference>
<dbReference type="PROSITE" id="PS50113">
    <property type="entry name" value="PAC"/>
    <property type="match status" value="1"/>
</dbReference>
<evidence type="ECO:0000313" key="10">
    <source>
        <dbReference type="Proteomes" id="UP001596395"/>
    </source>
</evidence>
<proteinExistence type="predicted"/>
<dbReference type="PANTHER" id="PTHR43711">
    <property type="entry name" value="TWO-COMPONENT HISTIDINE KINASE"/>
    <property type="match status" value="1"/>
</dbReference>
<dbReference type="Gene3D" id="3.30.565.10">
    <property type="entry name" value="Histidine kinase-like ATPase, C-terminal domain"/>
    <property type="match status" value="1"/>
</dbReference>